<sequence>METLFVRLKPYHPRRGHVLRRYTYRGIKFQEERGWYRVPTEIGTYLRTVRQIPGDEHAPLAFDVCAEAEAKKLDTEEQEAATARKQAADALQVSMPRDGAGVVTTADVPQASAHADDKRAGSNNGGNGNSNNQRHGGRGKGR</sequence>
<dbReference type="AlphaFoldDB" id="D0LLR5"/>
<dbReference type="Proteomes" id="UP000001880">
    <property type="component" value="Chromosome"/>
</dbReference>
<gene>
    <name evidence="2" type="ordered locus">Hoch_0650</name>
</gene>
<feature type="region of interest" description="Disordered" evidence="1">
    <location>
        <begin position="75"/>
        <end position="142"/>
    </location>
</feature>
<reference evidence="2 3" key="1">
    <citation type="journal article" date="2010" name="Stand. Genomic Sci.">
        <title>Complete genome sequence of Haliangium ochraceum type strain (SMP-2).</title>
        <authorList>
            <consortium name="US DOE Joint Genome Institute (JGI-PGF)"/>
            <person name="Ivanova N."/>
            <person name="Daum C."/>
            <person name="Lang E."/>
            <person name="Abt B."/>
            <person name="Kopitz M."/>
            <person name="Saunders E."/>
            <person name="Lapidus A."/>
            <person name="Lucas S."/>
            <person name="Glavina Del Rio T."/>
            <person name="Nolan M."/>
            <person name="Tice H."/>
            <person name="Copeland A."/>
            <person name="Cheng J.F."/>
            <person name="Chen F."/>
            <person name="Bruce D."/>
            <person name="Goodwin L."/>
            <person name="Pitluck S."/>
            <person name="Mavromatis K."/>
            <person name="Pati A."/>
            <person name="Mikhailova N."/>
            <person name="Chen A."/>
            <person name="Palaniappan K."/>
            <person name="Land M."/>
            <person name="Hauser L."/>
            <person name="Chang Y.J."/>
            <person name="Jeffries C.D."/>
            <person name="Detter J.C."/>
            <person name="Brettin T."/>
            <person name="Rohde M."/>
            <person name="Goker M."/>
            <person name="Bristow J."/>
            <person name="Markowitz V."/>
            <person name="Eisen J.A."/>
            <person name="Hugenholtz P."/>
            <person name="Kyrpides N.C."/>
            <person name="Klenk H.P."/>
        </authorList>
    </citation>
    <scope>NUCLEOTIDE SEQUENCE [LARGE SCALE GENOMIC DNA]</scope>
    <source>
        <strain evidence="3">DSM 14365 / CIP 107738 / JCM 11303 / AJ 13395 / SMP-2</strain>
    </source>
</reference>
<protein>
    <submittedName>
        <fullName evidence="2">Uncharacterized protein</fullName>
    </submittedName>
</protein>
<dbReference type="eggNOG" id="ENOG5031D38">
    <property type="taxonomic scope" value="Bacteria"/>
</dbReference>
<evidence type="ECO:0000256" key="1">
    <source>
        <dbReference type="SAM" id="MobiDB-lite"/>
    </source>
</evidence>
<evidence type="ECO:0000313" key="3">
    <source>
        <dbReference type="Proteomes" id="UP000001880"/>
    </source>
</evidence>
<proteinExistence type="predicted"/>
<keyword evidence="3" id="KW-1185">Reference proteome</keyword>
<dbReference type="OrthoDB" id="5384303at2"/>
<dbReference type="HOGENOM" id="CLU_1947533_0_0_7"/>
<dbReference type="STRING" id="502025.Hoch_0650"/>
<dbReference type="KEGG" id="hoh:Hoch_0650"/>
<evidence type="ECO:0000313" key="2">
    <source>
        <dbReference type="EMBL" id="ACY13282.1"/>
    </source>
</evidence>
<dbReference type="RefSeq" id="WP_012825909.1">
    <property type="nucleotide sequence ID" value="NC_013440.1"/>
</dbReference>
<organism evidence="2 3">
    <name type="scientific">Haliangium ochraceum (strain DSM 14365 / JCM 11303 / SMP-2)</name>
    <dbReference type="NCBI Taxonomy" id="502025"/>
    <lineage>
        <taxon>Bacteria</taxon>
        <taxon>Pseudomonadati</taxon>
        <taxon>Myxococcota</taxon>
        <taxon>Polyangia</taxon>
        <taxon>Haliangiales</taxon>
        <taxon>Kofleriaceae</taxon>
        <taxon>Haliangium</taxon>
    </lineage>
</organism>
<name>D0LLR5_HALO1</name>
<dbReference type="EMBL" id="CP001804">
    <property type="protein sequence ID" value="ACY13282.1"/>
    <property type="molecule type" value="Genomic_DNA"/>
</dbReference>
<accession>D0LLR5</accession>